<evidence type="ECO:0000256" key="1">
    <source>
        <dbReference type="ARBA" id="ARBA00004141"/>
    </source>
</evidence>
<comment type="subcellular location">
    <subcellularLocation>
        <location evidence="1">Membrane</location>
        <topology evidence="1">Multi-pass membrane protein</topology>
    </subcellularLocation>
</comment>
<feature type="transmembrane region" description="Helical" evidence="9">
    <location>
        <begin position="74"/>
        <end position="101"/>
    </location>
</feature>
<keyword evidence="5 9" id="KW-0472">Membrane</keyword>
<dbReference type="InterPro" id="IPR017452">
    <property type="entry name" value="GPCR_Rhodpsn_7TM"/>
</dbReference>
<dbReference type="EMBL" id="JAEAOA010002343">
    <property type="protein sequence ID" value="KAK3605360.1"/>
    <property type="molecule type" value="Genomic_DNA"/>
</dbReference>
<keyword evidence="7" id="KW-0807">Transducer</keyword>
<dbReference type="GO" id="GO:0004930">
    <property type="term" value="F:G protein-coupled receptor activity"/>
    <property type="evidence" value="ECO:0007669"/>
    <property type="project" value="UniProtKB-KW"/>
</dbReference>
<evidence type="ECO:0000256" key="5">
    <source>
        <dbReference type="ARBA" id="ARBA00023136"/>
    </source>
</evidence>
<comment type="caution">
    <text evidence="11">The sequence shown here is derived from an EMBL/GenBank/DDBJ whole genome shotgun (WGS) entry which is preliminary data.</text>
</comment>
<keyword evidence="4" id="KW-0297">G-protein coupled receptor</keyword>
<evidence type="ECO:0000313" key="12">
    <source>
        <dbReference type="Proteomes" id="UP001195483"/>
    </source>
</evidence>
<evidence type="ECO:0000313" key="11">
    <source>
        <dbReference type="EMBL" id="KAK3605360.1"/>
    </source>
</evidence>
<evidence type="ECO:0000256" key="8">
    <source>
        <dbReference type="SAM" id="MobiDB-lite"/>
    </source>
</evidence>
<accession>A0AAE0T7N1</accession>
<dbReference type="PANTHER" id="PTHR24238">
    <property type="entry name" value="G-PROTEIN COUPLED RECEPTOR"/>
    <property type="match status" value="1"/>
</dbReference>
<organism evidence="11 12">
    <name type="scientific">Potamilus streckersoni</name>
    <dbReference type="NCBI Taxonomy" id="2493646"/>
    <lineage>
        <taxon>Eukaryota</taxon>
        <taxon>Metazoa</taxon>
        <taxon>Spiralia</taxon>
        <taxon>Lophotrochozoa</taxon>
        <taxon>Mollusca</taxon>
        <taxon>Bivalvia</taxon>
        <taxon>Autobranchia</taxon>
        <taxon>Heteroconchia</taxon>
        <taxon>Palaeoheterodonta</taxon>
        <taxon>Unionida</taxon>
        <taxon>Unionoidea</taxon>
        <taxon>Unionidae</taxon>
        <taxon>Ambleminae</taxon>
        <taxon>Lampsilini</taxon>
        <taxon>Potamilus</taxon>
    </lineage>
</organism>
<name>A0AAE0T7N1_9BIVA</name>
<gene>
    <name evidence="11" type="ORF">CHS0354_040949</name>
</gene>
<feature type="region of interest" description="Disordered" evidence="8">
    <location>
        <begin position="222"/>
        <end position="241"/>
    </location>
</feature>
<feature type="transmembrane region" description="Helical" evidence="9">
    <location>
        <begin position="32"/>
        <end position="54"/>
    </location>
</feature>
<evidence type="ECO:0000256" key="9">
    <source>
        <dbReference type="SAM" id="Phobius"/>
    </source>
</evidence>
<keyword evidence="3 9" id="KW-1133">Transmembrane helix</keyword>
<evidence type="ECO:0000256" key="4">
    <source>
        <dbReference type="ARBA" id="ARBA00023040"/>
    </source>
</evidence>
<dbReference type="PROSITE" id="PS50262">
    <property type="entry name" value="G_PROTEIN_RECEP_F1_2"/>
    <property type="match status" value="1"/>
</dbReference>
<protein>
    <recommendedName>
        <fullName evidence="10">G-protein coupled receptors family 1 profile domain-containing protein</fullName>
    </recommendedName>
</protein>
<evidence type="ECO:0000256" key="6">
    <source>
        <dbReference type="ARBA" id="ARBA00023170"/>
    </source>
</evidence>
<dbReference type="Pfam" id="PF00001">
    <property type="entry name" value="7tm_1"/>
    <property type="match status" value="1"/>
</dbReference>
<evidence type="ECO:0000259" key="10">
    <source>
        <dbReference type="PROSITE" id="PS50262"/>
    </source>
</evidence>
<evidence type="ECO:0000256" key="7">
    <source>
        <dbReference type="ARBA" id="ARBA00023224"/>
    </source>
</evidence>
<keyword evidence="2 9" id="KW-0812">Transmembrane</keyword>
<dbReference type="PANTHER" id="PTHR24238:SF47">
    <property type="entry name" value="ECDYSTEROIDS_DOPAMINE RECEPTOR-RELATED"/>
    <property type="match status" value="1"/>
</dbReference>
<dbReference type="Gene3D" id="1.20.1070.10">
    <property type="entry name" value="Rhodopsin 7-helix transmembrane proteins"/>
    <property type="match status" value="2"/>
</dbReference>
<reference evidence="11" key="3">
    <citation type="submission" date="2023-05" db="EMBL/GenBank/DDBJ databases">
        <authorList>
            <person name="Smith C.H."/>
        </authorList>
    </citation>
    <scope>NUCLEOTIDE SEQUENCE</scope>
    <source>
        <strain evidence="11">CHS0354</strain>
        <tissue evidence="11">Mantle</tissue>
    </source>
</reference>
<dbReference type="AlphaFoldDB" id="A0AAE0T7N1"/>
<dbReference type="PRINTS" id="PR00237">
    <property type="entry name" value="GPCRRHODOPSN"/>
</dbReference>
<feature type="domain" description="G-protein coupled receptors family 1 profile" evidence="10">
    <location>
        <begin position="1"/>
        <end position="308"/>
    </location>
</feature>
<feature type="transmembrane region" description="Helical" evidence="9">
    <location>
        <begin position="250"/>
        <end position="273"/>
    </location>
</feature>
<evidence type="ECO:0000256" key="3">
    <source>
        <dbReference type="ARBA" id="ARBA00022989"/>
    </source>
</evidence>
<feature type="compositionally biased region" description="Low complexity" evidence="8">
    <location>
        <begin position="222"/>
        <end position="240"/>
    </location>
</feature>
<reference evidence="11" key="1">
    <citation type="journal article" date="2021" name="Genome Biol. Evol.">
        <title>A High-Quality Reference Genome for a Parasitic Bivalve with Doubly Uniparental Inheritance (Bivalvia: Unionida).</title>
        <authorList>
            <person name="Smith C.H."/>
        </authorList>
    </citation>
    <scope>NUCLEOTIDE SEQUENCE</scope>
    <source>
        <strain evidence="11">CHS0354</strain>
    </source>
</reference>
<dbReference type="CDD" id="cd00637">
    <property type="entry name" value="7tm_classA_rhodopsin-like"/>
    <property type="match status" value="1"/>
</dbReference>
<dbReference type="SUPFAM" id="SSF81321">
    <property type="entry name" value="Family A G protein-coupled receptor-like"/>
    <property type="match status" value="1"/>
</dbReference>
<dbReference type="InterPro" id="IPR000276">
    <property type="entry name" value="GPCR_Rhodpsn"/>
</dbReference>
<evidence type="ECO:0000256" key="2">
    <source>
        <dbReference type="ARBA" id="ARBA00022692"/>
    </source>
</evidence>
<reference evidence="11" key="2">
    <citation type="journal article" date="2021" name="Genome Biol. Evol.">
        <title>Developing a high-quality reference genome for a parasitic bivalve with doubly uniparental inheritance (Bivalvia: Unionida).</title>
        <authorList>
            <person name="Smith C.H."/>
        </authorList>
    </citation>
    <scope>NUCLEOTIDE SEQUENCE</scope>
    <source>
        <strain evidence="11">CHS0354</strain>
        <tissue evidence="11">Mantle</tissue>
    </source>
</reference>
<dbReference type="Proteomes" id="UP001195483">
    <property type="component" value="Unassembled WGS sequence"/>
</dbReference>
<proteinExistence type="predicted"/>
<sequence>MSYKFQFKGSNEHDSGLEKLGYFSNLHNRQGLIVSLILTALVILLTTPTVVFNWDVVNHDCTVLPGQEIIQTIFYGTLAAIFFVLFITSLVSYALVLILLYKSKRRLSMIQKSSSRPRWIKCWPKRRGKVGVAVTESSSTLREGMGETSNSMNTKMFILSNISDKDTSVPLHSVEASAIMSIKISKGTGQQDIQPGISSSNFTNFRKQNKCICRVKVKLENNGKNSSSKASNSLNKPNSSMRNGMKKTTFIIFLTTLVYILSWLPPIILAFIWNSVEHEYLNSRIMTYAVLFMRKSHFINNFTNPILYIALHSELRQRTKILLCGSQ</sequence>
<dbReference type="GO" id="GO:0016020">
    <property type="term" value="C:membrane"/>
    <property type="evidence" value="ECO:0007669"/>
    <property type="project" value="UniProtKB-SubCell"/>
</dbReference>
<keyword evidence="6" id="KW-0675">Receptor</keyword>
<keyword evidence="12" id="KW-1185">Reference proteome</keyword>